<accession>A0AAP0RWL5</accession>
<feature type="compositionally biased region" description="Polar residues" evidence="1">
    <location>
        <begin position="277"/>
        <end position="291"/>
    </location>
</feature>
<feature type="region of interest" description="Disordered" evidence="1">
    <location>
        <begin position="62"/>
        <end position="92"/>
    </location>
</feature>
<feature type="compositionally biased region" description="Basic and acidic residues" evidence="1">
    <location>
        <begin position="299"/>
        <end position="308"/>
    </location>
</feature>
<feature type="region of interest" description="Disordered" evidence="1">
    <location>
        <begin position="144"/>
        <end position="211"/>
    </location>
</feature>
<dbReference type="Proteomes" id="UP001415857">
    <property type="component" value="Unassembled WGS sequence"/>
</dbReference>
<feature type="compositionally biased region" description="Low complexity" evidence="1">
    <location>
        <begin position="154"/>
        <end position="163"/>
    </location>
</feature>
<dbReference type="EMBL" id="JBBPBK010000006">
    <property type="protein sequence ID" value="KAK9283024.1"/>
    <property type="molecule type" value="Genomic_DNA"/>
</dbReference>
<organism evidence="2 3">
    <name type="scientific">Liquidambar formosana</name>
    <name type="common">Formosan gum</name>
    <dbReference type="NCBI Taxonomy" id="63359"/>
    <lineage>
        <taxon>Eukaryota</taxon>
        <taxon>Viridiplantae</taxon>
        <taxon>Streptophyta</taxon>
        <taxon>Embryophyta</taxon>
        <taxon>Tracheophyta</taxon>
        <taxon>Spermatophyta</taxon>
        <taxon>Magnoliopsida</taxon>
        <taxon>eudicotyledons</taxon>
        <taxon>Gunneridae</taxon>
        <taxon>Pentapetalae</taxon>
        <taxon>Saxifragales</taxon>
        <taxon>Altingiaceae</taxon>
        <taxon>Liquidambar</taxon>
    </lineage>
</organism>
<proteinExistence type="predicted"/>
<evidence type="ECO:0000256" key="1">
    <source>
        <dbReference type="SAM" id="MobiDB-lite"/>
    </source>
</evidence>
<comment type="caution">
    <text evidence="2">The sequence shown here is derived from an EMBL/GenBank/DDBJ whole genome shotgun (WGS) entry which is preliminary data.</text>
</comment>
<evidence type="ECO:0000313" key="3">
    <source>
        <dbReference type="Proteomes" id="UP001415857"/>
    </source>
</evidence>
<name>A0AAP0RWL5_LIQFO</name>
<feature type="compositionally biased region" description="Low complexity" evidence="1">
    <location>
        <begin position="199"/>
        <end position="211"/>
    </location>
</feature>
<feature type="region of interest" description="Disordered" evidence="1">
    <location>
        <begin position="267"/>
        <end position="308"/>
    </location>
</feature>
<gene>
    <name evidence="2" type="ORF">L1049_011252</name>
</gene>
<dbReference type="AlphaFoldDB" id="A0AAP0RWL5"/>
<evidence type="ECO:0000313" key="2">
    <source>
        <dbReference type="EMBL" id="KAK9283024.1"/>
    </source>
</evidence>
<reference evidence="2 3" key="1">
    <citation type="journal article" date="2024" name="Plant J.">
        <title>Genome sequences and population genomics reveal climatic adaptation and genomic divergence between two closely related sweetgum species.</title>
        <authorList>
            <person name="Xu W.Q."/>
            <person name="Ren C.Q."/>
            <person name="Zhang X.Y."/>
            <person name="Comes H.P."/>
            <person name="Liu X.H."/>
            <person name="Li Y.G."/>
            <person name="Kettle C.J."/>
            <person name="Jalonen R."/>
            <person name="Gaisberger H."/>
            <person name="Ma Y.Z."/>
            <person name="Qiu Y.X."/>
        </authorList>
    </citation>
    <scope>NUCLEOTIDE SEQUENCE [LARGE SCALE GENOMIC DNA]</scope>
    <source>
        <strain evidence="2">Hangzhou</strain>
    </source>
</reference>
<sequence length="308" mass="31837">MGRGSAKKKNHSSVFESQPRVITATKASLEVSRPINGNPYAYPAGQERVSCAINANSHLSVDKESVGYPNGDTSTKGSKEKSRAGSNIDPALPATRMNPCKCGISNAGANGNDIVVRSELGCKCNKAAVGQAHVCAGIQMEVEDAETDNDSNGTCSSEDSSCYESEDEEGDGEDDETTSDGSENGDCDDSSDESAGVEGSSIASQASSGTSMAATHMKGALGMAIETHAPGLAGGCTLSSSATAAAPVLSAIENLGGRVEICKSNLGDPDMVHDPTRLNTSAPKQWSSLFTSKRLPPKVQEDKPRNSR</sequence>
<protein>
    <submittedName>
        <fullName evidence="2">Uncharacterized protein</fullName>
    </submittedName>
</protein>
<keyword evidence="3" id="KW-1185">Reference proteome</keyword>
<feature type="compositionally biased region" description="Acidic residues" evidence="1">
    <location>
        <begin position="164"/>
        <end position="192"/>
    </location>
</feature>